<evidence type="ECO:0000313" key="2">
    <source>
        <dbReference type="Proteomes" id="UP000600946"/>
    </source>
</evidence>
<proteinExistence type="predicted"/>
<protein>
    <submittedName>
        <fullName evidence="1">Uncharacterized protein</fullName>
    </submittedName>
</protein>
<accession>A0ABQ2ZGU1</accession>
<sequence>MLYGLGAGGGVVTGEMRAPGRLDTTRGLIARVEAAEATWRAQAHEREAASEGLAQAARYAVVADAQALRRIGARLGAGALSSTALSTGRVPGGS</sequence>
<dbReference type="EMBL" id="BMUU01000001">
    <property type="protein sequence ID" value="GGY13656.1"/>
    <property type="molecule type" value="Genomic_DNA"/>
</dbReference>
<name>A0ABQ2ZGU1_9ACTN</name>
<organism evidence="1 2">
    <name type="scientific">Streptomyces xanthochromogenes</name>
    <dbReference type="NCBI Taxonomy" id="67384"/>
    <lineage>
        <taxon>Bacteria</taxon>
        <taxon>Bacillati</taxon>
        <taxon>Actinomycetota</taxon>
        <taxon>Actinomycetes</taxon>
        <taxon>Kitasatosporales</taxon>
        <taxon>Streptomycetaceae</taxon>
        <taxon>Streptomyces</taxon>
    </lineage>
</organism>
<gene>
    <name evidence="1" type="ORF">GCM10010326_01180</name>
</gene>
<reference evidence="2" key="1">
    <citation type="journal article" date="2019" name="Int. J. Syst. Evol. Microbiol.">
        <title>The Global Catalogue of Microorganisms (GCM) 10K type strain sequencing project: providing services to taxonomists for standard genome sequencing and annotation.</title>
        <authorList>
            <consortium name="The Broad Institute Genomics Platform"/>
            <consortium name="The Broad Institute Genome Sequencing Center for Infectious Disease"/>
            <person name="Wu L."/>
            <person name="Ma J."/>
        </authorList>
    </citation>
    <scope>NUCLEOTIDE SEQUENCE [LARGE SCALE GENOMIC DNA]</scope>
    <source>
        <strain evidence="2">JCM 4594</strain>
    </source>
</reference>
<dbReference type="Proteomes" id="UP000600946">
    <property type="component" value="Unassembled WGS sequence"/>
</dbReference>
<evidence type="ECO:0000313" key="1">
    <source>
        <dbReference type="EMBL" id="GGY13656.1"/>
    </source>
</evidence>
<keyword evidence="2" id="KW-1185">Reference proteome</keyword>
<comment type="caution">
    <text evidence="1">The sequence shown here is derived from an EMBL/GenBank/DDBJ whole genome shotgun (WGS) entry which is preliminary data.</text>
</comment>